<dbReference type="AlphaFoldDB" id="A0A2V0NVY2"/>
<keyword evidence="4" id="KW-1185">Reference proteome</keyword>
<reference evidence="3 4" key="1">
    <citation type="journal article" date="2018" name="Sci. Rep.">
        <title>Raphidocelis subcapitata (=Pseudokirchneriella subcapitata) provides an insight into genome evolution and environmental adaptations in the Sphaeropleales.</title>
        <authorList>
            <person name="Suzuki S."/>
            <person name="Yamaguchi H."/>
            <person name="Nakajima N."/>
            <person name="Kawachi M."/>
        </authorList>
    </citation>
    <scope>NUCLEOTIDE SEQUENCE [LARGE SCALE GENOMIC DNA]</scope>
    <source>
        <strain evidence="3 4">NIES-35</strain>
    </source>
</reference>
<keyword evidence="2" id="KW-0732">Signal</keyword>
<organism evidence="3 4">
    <name type="scientific">Raphidocelis subcapitata</name>
    <dbReference type="NCBI Taxonomy" id="307507"/>
    <lineage>
        <taxon>Eukaryota</taxon>
        <taxon>Viridiplantae</taxon>
        <taxon>Chlorophyta</taxon>
        <taxon>core chlorophytes</taxon>
        <taxon>Chlorophyceae</taxon>
        <taxon>CS clade</taxon>
        <taxon>Sphaeropleales</taxon>
        <taxon>Selenastraceae</taxon>
        <taxon>Raphidocelis</taxon>
    </lineage>
</organism>
<dbReference type="OrthoDB" id="535677at2759"/>
<comment type="caution">
    <text evidence="3">The sequence shown here is derived from an EMBL/GenBank/DDBJ whole genome shotgun (WGS) entry which is preliminary data.</text>
</comment>
<evidence type="ECO:0000256" key="2">
    <source>
        <dbReference type="SAM" id="SignalP"/>
    </source>
</evidence>
<feature type="region of interest" description="Disordered" evidence="1">
    <location>
        <begin position="371"/>
        <end position="397"/>
    </location>
</feature>
<evidence type="ECO:0000256" key="1">
    <source>
        <dbReference type="SAM" id="MobiDB-lite"/>
    </source>
</evidence>
<gene>
    <name evidence="3" type="ORF">Rsub_04896</name>
</gene>
<sequence>MRAALFAVAALALVAGALAYDDTKGTTLRGFTFSSNVGEYLAISQDICDIRKMLNKQEPPYADAQAIYMDGKNAKTSTGKVLSMRELATQKQVDLPFWKLYTKHFKTPVWIDDVVQRAFQGLAPFKAPVQRVQLIVKGLESGLQVATLMTALDRAAAALKAGKKDDALQALDQGWAIFVGGNTDCGLWTVTMKRANEYGTKVNCESSGSSDKILKAFLKAQAAIKAGDQKGVEAAIKDVQAAIFATFTQATVTYAHEMYLDKEAGLPADEHQVEAYAFYRTIAPLVAAGNSTASEALDFFLFPGQPVPAKDIDLVSLRALGTAYEFNGITPKDVGQYGRKQPELGCKAYVAKASEQGGLLSSTAAKDSLRPTEGAAAAAPADGAAAPAAAAPAPKAGTRRFLF</sequence>
<accession>A0A2V0NVY2</accession>
<feature type="compositionally biased region" description="Low complexity" evidence="1">
    <location>
        <begin position="374"/>
        <end position="396"/>
    </location>
</feature>
<evidence type="ECO:0000313" key="4">
    <source>
        <dbReference type="Proteomes" id="UP000247498"/>
    </source>
</evidence>
<feature type="chain" id="PRO_5016112912" evidence="2">
    <location>
        <begin position="20"/>
        <end position="403"/>
    </location>
</feature>
<feature type="signal peptide" evidence="2">
    <location>
        <begin position="1"/>
        <end position="19"/>
    </location>
</feature>
<dbReference type="Proteomes" id="UP000247498">
    <property type="component" value="Unassembled WGS sequence"/>
</dbReference>
<evidence type="ECO:0000313" key="3">
    <source>
        <dbReference type="EMBL" id="GBF91791.1"/>
    </source>
</evidence>
<name>A0A2V0NVY2_9CHLO</name>
<dbReference type="InParanoid" id="A0A2V0NVY2"/>
<protein>
    <submittedName>
        <fullName evidence="3">Uncharacterized protein</fullName>
    </submittedName>
</protein>
<proteinExistence type="predicted"/>
<dbReference type="Pfam" id="PF07692">
    <property type="entry name" value="Fea1"/>
    <property type="match status" value="1"/>
</dbReference>
<dbReference type="EMBL" id="BDRX01000027">
    <property type="protein sequence ID" value="GBF91791.1"/>
    <property type="molecule type" value="Genomic_DNA"/>
</dbReference>
<dbReference type="InterPro" id="IPR011643">
    <property type="entry name" value="HCR1"/>
</dbReference>